<dbReference type="STRING" id="121224.E0VAS0"/>
<evidence type="ECO:0000313" key="6">
    <source>
        <dbReference type="EnsemblMetazoa" id="PHUM043380-PA"/>
    </source>
</evidence>
<dbReference type="OrthoDB" id="194775at2759"/>
<dbReference type="GO" id="GO:0005525">
    <property type="term" value="F:GTP binding"/>
    <property type="evidence" value="ECO:0007669"/>
    <property type="project" value="UniProtKB-KW"/>
</dbReference>
<reference evidence="6" key="3">
    <citation type="submission" date="2021-02" db="UniProtKB">
        <authorList>
            <consortium name="EnsemblMetazoa"/>
        </authorList>
    </citation>
    <scope>IDENTIFICATION</scope>
    <source>
        <strain evidence="6">USDA</strain>
    </source>
</reference>
<reference evidence="5" key="1">
    <citation type="submission" date="2007-04" db="EMBL/GenBank/DDBJ databases">
        <title>Annotation of Pediculus humanus corporis strain USDA.</title>
        <authorList>
            <person name="Kirkness E."/>
            <person name="Hannick L."/>
            <person name="Hass B."/>
            <person name="Bruggner R."/>
            <person name="Lawson D."/>
            <person name="Bidwell S."/>
            <person name="Joardar V."/>
            <person name="Caler E."/>
            <person name="Walenz B."/>
            <person name="Inman J."/>
            <person name="Schobel S."/>
            <person name="Galinsky K."/>
            <person name="Amedeo P."/>
            <person name="Strausberg R."/>
        </authorList>
    </citation>
    <scope>NUCLEOTIDE SEQUENCE</scope>
    <source>
        <strain evidence="5">USDA</strain>
    </source>
</reference>
<keyword evidence="2 3" id="KW-0547">Nucleotide-binding</keyword>
<dbReference type="InterPro" id="IPR016098">
    <property type="entry name" value="CAP/MinC_C"/>
</dbReference>
<proteinExistence type="inferred from homology"/>
<dbReference type="GO" id="GO:0005096">
    <property type="term" value="F:GTPase activator activity"/>
    <property type="evidence" value="ECO:0007669"/>
    <property type="project" value="InterPro"/>
</dbReference>
<dbReference type="AlphaFoldDB" id="E0VAS0"/>
<keyword evidence="7" id="KW-1185">Reference proteome</keyword>
<dbReference type="eggNOG" id="KOG2512">
    <property type="taxonomic scope" value="Eukaryota"/>
</dbReference>
<dbReference type="KEGG" id="phu:Phum_PHUM043380"/>
<dbReference type="Gene3D" id="2.160.20.70">
    <property type="match status" value="1"/>
</dbReference>
<dbReference type="InterPro" id="IPR036223">
    <property type="entry name" value="CAP_C_sf"/>
</dbReference>
<dbReference type="PROSITE" id="PS51329">
    <property type="entry name" value="C_CAP_COFACTOR_C"/>
    <property type="match status" value="1"/>
</dbReference>
<name>E0VAS0_PEDHC</name>
<dbReference type="GO" id="GO:0006892">
    <property type="term" value="P:post-Golgi vesicle-mediated transport"/>
    <property type="evidence" value="ECO:0007669"/>
    <property type="project" value="TreeGrafter"/>
</dbReference>
<dbReference type="EnsemblMetazoa" id="PHUM043380-RA">
    <property type="protein sequence ID" value="PHUM043380-PA"/>
    <property type="gene ID" value="PHUM043380"/>
</dbReference>
<dbReference type="InterPro" id="IPR012945">
    <property type="entry name" value="Tubulin-bd_cofactor_C_dom"/>
</dbReference>
<dbReference type="SUPFAM" id="SSF69340">
    <property type="entry name" value="C-terminal domain of adenylylcyclase associated protein"/>
    <property type="match status" value="1"/>
</dbReference>
<comment type="similarity">
    <text evidence="1">Belongs to the TBCC family.</text>
</comment>
<dbReference type="GO" id="GO:0005929">
    <property type="term" value="C:cilium"/>
    <property type="evidence" value="ECO:0007669"/>
    <property type="project" value="TreeGrafter"/>
</dbReference>
<organism>
    <name type="scientific">Pediculus humanus subsp. corporis</name>
    <name type="common">Body louse</name>
    <dbReference type="NCBI Taxonomy" id="121224"/>
    <lineage>
        <taxon>Eukaryota</taxon>
        <taxon>Metazoa</taxon>
        <taxon>Ecdysozoa</taxon>
        <taxon>Arthropoda</taxon>
        <taxon>Hexapoda</taxon>
        <taxon>Insecta</taxon>
        <taxon>Pterygota</taxon>
        <taxon>Neoptera</taxon>
        <taxon>Paraneoptera</taxon>
        <taxon>Psocodea</taxon>
        <taxon>Troctomorpha</taxon>
        <taxon>Phthiraptera</taxon>
        <taxon>Anoplura</taxon>
        <taxon>Pediculidae</taxon>
        <taxon>Pediculus</taxon>
    </lineage>
</organism>
<dbReference type="GO" id="GO:1990075">
    <property type="term" value="C:periciliary membrane compartment"/>
    <property type="evidence" value="ECO:0007669"/>
    <property type="project" value="TreeGrafter"/>
</dbReference>
<dbReference type="SMART" id="SM00673">
    <property type="entry name" value="CARP"/>
    <property type="match status" value="2"/>
</dbReference>
<feature type="binding site" evidence="3">
    <location>
        <begin position="96"/>
        <end position="97"/>
    </location>
    <ligand>
        <name>GTP</name>
        <dbReference type="ChEBI" id="CHEBI:37565"/>
    </ligand>
</feature>
<protein>
    <submittedName>
        <fullName evidence="5 6">Protein XRP2, putative</fullName>
    </submittedName>
</protein>
<evidence type="ECO:0000313" key="7">
    <source>
        <dbReference type="Proteomes" id="UP000009046"/>
    </source>
</evidence>
<dbReference type="Proteomes" id="UP000009046">
    <property type="component" value="Unassembled WGS sequence"/>
</dbReference>
<dbReference type="PANTHER" id="PTHR15440:SF0">
    <property type="entry name" value="PROTEIN XRP2"/>
    <property type="match status" value="1"/>
</dbReference>
<dbReference type="HOGENOM" id="CLU_1246674_0_0_1"/>
<evidence type="ECO:0000259" key="4">
    <source>
        <dbReference type="PROSITE" id="PS51329"/>
    </source>
</evidence>
<keyword evidence="3" id="KW-0342">GTP-binding</keyword>
<dbReference type="EMBL" id="DS235014">
    <property type="protein sequence ID" value="EEB10476.1"/>
    <property type="molecule type" value="Genomic_DNA"/>
</dbReference>
<dbReference type="GeneID" id="8232605"/>
<dbReference type="InterPro" id="IPR017901">
    <property type="entry name" value="C-CAP_CF_C-like"/>
</dbReference>
<dbReference type="Pfam" id="PF07986">
    <property type="entry name" value="TBCC"/>
    <property type="match status" value="1"/>
</dbReference>
<dbReference type="VEuPathDB" id="VectorBase:PHUM043380"/>
<evidence type="ECO:0000256" key="3">
    <source>
        <dbReference type="PIRSR" id="PIRSR037947-1"/>
    </source>
</evidence>
<evidence type="ECO:0000256" key="1">
    <source>
        <dbReference type="ARBA" id="ARBA00008848"/>
    </source>
</evidence>
<accession>E0VAS0</accession>
<dbReference type="InterPro" id="IPR006599">
    <property type="entry name" value="CARP_motif"/>
</dbReference>
<dbReference type="RefSeq" id="XP_002423214.1">
    <property type="nucleotide sequence ID" value="XM_002423169.1"/>
</dbReference>
<evidence type="ECO:0000313" key="5">
    <source>
        <dbReference type="EMBL" id="EEB10476.1"/>
    </source>
</evidence>
<sequence length="222" mass="25758">MGCLCAKDTDKESFHETVQKKTYSWDKKRNSSFDSKQFIIENLENEEEIKIPGSINGQQFIIQNCKDSTIYIFDFINTITIDDCINCKIVLGPILGSAFIRNCKSCSCVIACGQFRMRDSMKISVFLFCATQPIIEASSDIYFGSYQLYYNGIIDHFAKANLNSANKNWKFIYDFTPVQFKENWNLIKNEKITDYITEPKLDVTKNELQKLGHNWSFFEKII</sequence>
<dbReference type="PANTHER" id="PTHR15440">
    <property type="entry name" value="XRP2 PROTEIN"/>
    <property type="match status" value="1"/>
</dbReference>
<dbReference type="InterPro" id="IPR039093">
    <property type="entry name" value="XRP2"/>
</dbReference>
<feature type="domain" description="C-CAP/cofactor C-like" evidence="4">
    <location>
        <begin position="26"/>
        <end position="177"/>
    </location>
</feature>
<dbReference type="OMA" id="KDYMLTG"/>
<reference evidence="5" key="2">
    <citation type="submission" date="2007-04" db="EMBL/GenBank/DDBJ databases">
        <title>The genome of the human body louse.</title>
        <authorList>
            <consortium name="The Human Body Louse Genome Consortium"/>
            <person name="Kirkness E."/>
            <person name="Walenz B."/>
            <person name="Hass B."/>
            <person name="Bruggner R."/>
            <person name="Strausberg R."/>
        </authorList>
    </citation>
    <scope>NUCLEOTIDE SEQUENCE</scope>
    <source>
        <strain evidence="5">USDA</strain>
    </source>
</reference>
<dbReference type="EMBL" id="AAZO01000509">
    <property type="status" value="NOT_ANNOTATED_CDS"/>
    <property type="molecule type" value="Genomic_DNA"/>
</dbReference>
<evidence type="ECO:0000256" key="2">
    <source>
        <dbReference type="ARBA" id="ARBA00022741"/>
    </source>
</evidence>
<dbReference type="PIRSF" id="PIRSF037947">
    <property type="entry name" value="Protein_XRP2"/>
    <property type="match status" value="1"/>
</dbReference>
<dbReference type="CTD" id="8232605"/>
<dbReference type="InParanoid" id="E0VAS0"/>
<gene>
    <name evidence="6" type="primary">8232605</name>
    <name evidence="5" type="ORF">Phum_PHUM043380</name>
</gene>